<dbReference type="Proteomes" id="UP000196228">
    <property type="component" value="Chromosome"/>
</dbReference>
<dbReference type="PANTHER" id="PTHR30346">
    <property type="entry name" value="TRANSCRIPTIONAL DUAL REGULATOR HCAR-RELATED"/>
    <property type="match status" value="1"/>
</dbReference>
<dbReference type="InterPro" id="IPR005119">
    <property type="entry name" value="LysR_subst-bd"/>
</dbReference>
<protein>
    <recommendedName>
        <fullName evidence="6">LysR substrate-binding domain-containing protein</fullName>
    </recommendedName>
</protein>
<dbReference type="PANTHER" id="PTHR30346:SF0">
    <property type="entry name" value="HCA OPERON TRANSCRIPTIONAL ACTIVATOR HCAR"/>
    <property type="match status" value="1"/>
</dbReference>
<dbReference type="GO" id="GO:0032993">
    <property type="term" value="C:protein-DNA complex"/>
    <property type="evidence" value="ECO:0007669"/>
    <property type="project" value="TreeGrafter"/>
</dbReference>
<evidence type="ECO:0000256" key="5">
    <source>
        <dbReference type="SAM" id="MobiDB-lite"/>
    </source>
</evidence>
<dbReference type="AlphaFoldDB" id="A0A1Y0I2H5"/>
<feature type="compositionally biased region" description="Low complexity" evidence="5">
    <location>
        <begin position="226"/>
        <end position="236"/>
    </location>
</feature>
<dbReference type="KEGG" id="cceu:CBR64_02850"/>
<accession>A0A1Y0I2H5</accession>
<dbReference type="Pfam" id="PF03466">
    <property type="entry name" value="LysR_substrate"/>
    <property type="match status" value="1"/>
</dbReference>
<reference evidence="7 8" key="1">
    <citation type="submission" date="2017-05" db="EMBL/GenBank/DDBJ databases">
        <authorList>
            <person name="Song R."/>
            <person name="Chenine A.L."/>
            <person name="Ruprecht R.M."/>
        </authorList>
    </citation>
    <scope>NUCLEOTIDE SEQUENCE [LARGE SCALE GENOMIC DNA]</scope>
    <source>
        <strain evidence="7 8">PSBB019</strain>
    </source>
</reference>
<evidence type="ECO:0000313" key="7">
    <source>
        <dbReference type="EMBL" id="ARU53603.1"/>
    </source>
</evidence>
<keyword evidence="2" id="KW-0805">Transcription regulation</keyword>
<feature type="domain" description="LysR substrate-binding" evidence="6">
    <location>
        <begin position="27"/>
        <end position="212"/>
    </location>
</feature>
<dbReference type="Gene3D" id="3.40.190.10">
    <property type="entry name" value="Periplasmic binding protein-like II"/>
    <property type="match status" value="2"/>
</dbReference>
<evidence type="ECO:0000256" key="2">
    <source>
        <dbReference type="ARBA" id="ARBA00023015"/>
    </source>
</evidence>
<proteinExistence type="inferred from homology"/>
<organism evidence="7 8">
    <name type="scientific">Cellulosimicrobium cellulans</name>
    <name type="common">Arthrobacter luteus</name>
    <dbReference type="NCBI Taxonomy" id="1710"/>
    <lineage>
        <taxon>Bacteria</taxon>
        <taxon>Bacillati</taxon>
        <taxon>Actinomycetota</taxon>
        <taxon>Actinomycetes</taxon>
        <taxon>Micrococcales</taxon>
        <taxon>Promicromonosporaceae</taxon>
        <taxon>Cellulosimicrobium</taxon>
    </lineage>
</organism>
<dbReference type="GO" id="GO:0003677">
    <property type="term" value="F:DNA binding"/>
    <property type="evidence" value="ECO:0007669"/>
    <property type="project" value="UniProtKB-KW"/>
</dbReference>
<sequence>MTNGATPDDPCAVRRFRLAYVPGATPAKWVRTWRERLADVPLDLVAVEAGDAERALRDDEADAAILRLPVDRDVLSAIRLYEEAPVVLVSRDHLLAALEPEEPVALADLADDVLLRPLDDVVPWAGEPGAADDAPAPPGRPAVERPATTGDAVVLVAANVGVAVVPQSLARLHHRKDVTYRRLDDAPAAPVALAWVADRDDELVEEMVGIVRGRTVNSSRGRRAEAAPAEPEAPRGAGRGGTGGQNGREGGRGGSARGERAAGRRAGIRGGRASGGSRAAAAARRGGTPAGGAGSAGEDRPGADLTGAPRARSRGRRSSLTYISDG</sequence>
<feature type="compositionally biased region" description="Gly residues" evidence="5">
    <location>
        <begin position="237"/>
        <end position="256"/>
    </location>
</feature>
<evidence type="ECO:0000256" key="3">
    <source>
        <dbReference type="ARBA" id="ARBA00023125"/>
    </source>
</evidence>
<dbReference type="SUPFAM" id="SSF53850">
    <property type="entry name" value="Periplasmic binding protein-like II"/>
    <property type="match status" value="1"/>
</dbReference>
<evidence type="ECO:0000313" key="8">
    <source>
        <dbReference type="Proteomes" id="UP000196228"/>
    </source>
</evidence>
<feature type="compositionally biased region" description="Low complexity" evidence="5">
    <location>
        <begin position="275"/>
        <end position="287"/>
    </location>
</feature>
<evidence type="ECO:0000256" key="4">
    <source>
        <dbReference type="ARBA" id="ARBA00023163"/>
    </source>
</evidence>
<evidence type="ECO:0000256" key="1">
    <source>
        <dbReference type="ARBA" id="ARBA00009437"/>
    </source>
</evidence>
<feature type="compositionally biased region" description="Low complexity" evidence="5">
    <location>
        <begin position="125"/>
        <end position="134"/>
    </location>
</feature>
<keyword evidence="4" id="KW-0804">Transcription</keyword>
<dbReference type="EMBL" id="CP021383">
    <property type="protein sequence ID" value="ARU53603.1"/>
    <property type="molecule type" value="Genomic_DNA"/>
</dbReference>
<comment type="similarity">
    <text evidence="1">Belongs to the LysR transcriptional regulatory family.</text>
</comment>
<feature type="region of interest" description="Disordered" evidence="5">
    <location>
        <begin position="217"/>
        <end position="326"/>
    </location>
</feature>
<feature type="region of interest" description="Disordered" evidence="5">
    <location>
        <begin position="125"/>
        <end position="145"/>
    </location>
</feature>
<dbReference type="GO" id="GO:0003700">
    <property type="term" value="F:DNA-binding transcription factor activity"/>
    <property type="evidence" value="ECO:0007669"/>
    <property type="project" value="TreeGrafter"/>
</dbReference>
<keyword evidence="3" id="KW-0238">DNA-binding</keyword>
<evidence type="ECO:0000259" key="6">
    <source>
        <dbReference type="Pfam" id="PF03466"/>
    </source>
</evidence>
<name>A0A1Y0I2H5_CELCE</name>
<gene>
    <name evidence="7" type="ORF">CBR64_02850</name>
</gene>